<comment type="caution">
    <text evidence="1">The sequence shown here is derived from an EMBL/GenBank/DDBJ whole genome shotgun (WGS) entry which is preliminary data.</text>
</comment>
<gene>
    <name evidence="1" type="ORF">O6H91_11G093500</name>
</gene>
<evidence type="ECO:0000313" key="1">
    <source>
        <dbReference type="EMBL" id="KAJ7539450.1"/>
    </source>
</evidence>
<reference evidence="2" key="1">
    <citation type="journal article" date="2024" name="Proc. Natl. Acad. Sci. U.S.A.">
        <title>Extraordinary preservation of gene collinearity over three hundred million years revealed in homosporous lycophytes.</title>
        <authorList>
            <person name="Li C."/>
            <person name="Wickell D."/>
            <person name="Kuo L.Y."/>
            <person name="Chen X."/>
            <person name="Nie B."/>
            <person name="Liao X."/>
            <person name="Peng D."/>
            <person name="Ji J."/>
            <person name="Jenkins J."/>
            <person name="Williams M."/>
            <person name="Shu S."/>
            <person name="Plott C."/>
            <person name="Barry K."/>
            <person name="Rajasekar S."/>
            <person name="Grimwood J."/>
            <person name="Han X."/>
            <person name="Sun S."/>
            <person name="Hou Z."/>
            <person name="He W."/>
            <person name="Dai G."/>
            <person name="Sun C."/>
            <person name="Schmutz J."/>
            <person name="Leebens-Mack J.H."/>
            <person name="Li F.W."/>
            <person name="Wang L."/>
        </authorList>
    </citation>
    <scope>NUCLEOTIDE SEQUENCE [LARGE SCALE GENOMIC DNA]</scope>
    <source>
        <strain evidence="2">cv. PW_Plant_1</strain>
    </source>
</reference>
<evidence type="ECO:0000313" key="2">
    <source>
        <dbReference type="Proteomes" id="UP001162992"/>
    </source>
</evidence>
<proteinExistence type="predicted"/>
<organism evidence="1 2">
    <name type="scientific">Diphasiastrum complanatum</name>
    <name type="common">Issler's clubmoss</name>
    <name type="synonym">Lycopodium complanatum</name>
    <dbReference type="NCBI Taxonomy" id="34168"/>
    <lineage>
        <taxon>Eukaryota</taxon>
        <taxon>Viridiplantae</taxon>
        <taxon>Streptophyta</taxon>
        <taxon>Embryophyta</taxon>
        <taxon>Tracheophyta</taxon>
        <taxon>Lycopodiopsida</taxon>
        <taxon>Lycopodiales</taxon>
        <taxon>Lycopodiaceae</taxon>
        <taxon>Lycopodioideae</taxon>
        <taxon>Diphasiastrum</taxon>
    </lineage>
</organism>
<keyword evidence="2" id="KW-1185">Reference proteome</keyword>
<accession>A0ACC2CBY0</accession>
<dbReference type="EMBL" id="CM055102">
    <property type="protein sequence ID" value="KAJ7539450.1"/>
    <property type="molecule type" value="Genomic_DNA"/>
</dbReference>
<dbReference type="Proteomes" id="UP001162992">
    <property type="component" value="Chromosome 11"/>
</dbReference>
<name>A0ACC2CBY0_DIPCM</name>
<sequence>MPLFLSCIPPSSFFLSPTSSSSSSSSSSFLFLPSPLRLSHATLYPRRSLSSPSLLFFTSLPLSAFLSCALSRINDKIGSLDGQDRVEVVSKHATVLEGFCCFDFKSKEWLRLMSSLLVLVVAGNVLVESAFALEQGPPPAEKNELIQKLLEKSRANKAKYDKERRDAYYKRNYKDYFEFVEGSIRKKGQPSEAEKGILEWLERNK</sequence>
<protein>
    <submittedName>
        <fullName evidence="1">Uncharacterized protein</fullName>
    </submittedName>
</protein>